<name>A0A291LEP6_9CAUD</name>
<sequence>MSHRLSKSQNRNVVNAFIMSGCANKQTIADFIVSLAKSQLYMDFNHYKYFIDDSIIFATDPMSQFVTGVGYEELKEEVDKKIFDPSGVFGNKTVDPI</sequence>
<protein>
    <submittedName>
        <fullName evidence="1">Uncharacterized protein</fullName>
    </submittedName>
</protein>
<accession>A0A291LEP6</accession>
<dbReference type="PROSITE" id="PS51257">
    <property type="entry name" value="PROKAR_LIPOPROTEIN"/>
    <property type="match status" value="1"/>
</dbReference>
<evidence type="ECO:0000313" key="1">
    <source>
        <dbReference type="EMBL" id="ATI17513.1"/>
    </source>
</evidence>
<proteinExistence type="predicted"/>
<organism evidence="1 2">
    <name type="scientific">Aeromonas phage AS-szw</name>
    <dbReference type="NCBI Taxonomy" id="2026114"/>
    <lineage>
        <taxon>Viruses</taxon>
        <taxon>Duplodnaviria</taxon>
        <taxon>Heunggongvirae</taxon>
        <taxon>Uroviricota</taxon>
        <taxon>Caudoviricetes</taxon>
        <taxon>Pantevenvirales</taxon>
        <taxon>Straboviridae</taxon>
        <taxon>Emmerichvirinae</taxon>
        <taxon>Ceceduovirus</taxon>
        <taxon>Ceceduovirus aszj</taxon>
    </lineage>
</organism>
<dbReference type="Proteomes" id="UP000230211">
    <property type="component" value="Segment"/>
</dbReference>
<evidence type="ECO:0000313" key="2">
    <source>
        <dbReference type="Proteomes" id="UP000230211"/>
    </source>
</evidence>
<reference evidence="1 2" key="1">
    <citation type="submission" date="2017-07" db="EMBL/GenBank/DDBJ databases">
        <title>In vitro design and evaluation of phage cocktails against multidrug-resistant Aeromonas salmonicida.</title>
        <authorList>
            <person name="Chen L."/>
            <person name="Yuan S."/>
            <person name="Ma Y."/>
        </authorList>
    </citation>
    <scope>NUCLEOTIDE SEQUENCE [LARGE SCALE GENOMIC DNA]</scope>
</reference>
<dbReference type="EMBL" id="MF498773">
    <property type="protein sequence ID" value="ATI17513.1"/>
    <property type="molecule type" value="Genomic_DNA"/>
</dbReference>